<gene>
    <name evidence="3" type="ORF">ACFFVD_16340</name>
</gene>
<dbReference type="Pfam" id="PF09449">
    <property type="entry name" value="DUF2020"/>
    <property type="match status" value="1"/>
</dbReference>
<dbReference type="InterPro" id="IPR016123">
    <property type="entry name" value="Mog1/PsbP_a/b/a-sand"/>
</dbReference>
<protein>
    <submittedName>
        <fullName evidence="3">DUF2020 domain-containing protein</fullName>
    </submittedName>
</protein>
<evidence type="ECO:0000313" key="4">
    <source>
        <dbReference type="Proteomes" id="UP001589700"/>
    </source>
</evidence>
<dbReference type="SUPFAM" id="SSF55724">
    <property type="entry name" value="Mog1p/PsbP-like"/>
    <property type="match status" value="1"/>
</dbReference>
<feature type="chain" id="PRO_5046476267" evidence="1">
    <location>
        <begin position="22"/>
        <end position="181"/>
    </location>
</feature>
<dbReference type="Gene3D" id="3.40.1000.10">
    <property type="entry name" value="Mog1/PsbP, alpha/beta/alpha sandwich"/>
    <property type="match status" value="1"/>
</dbReference>
<keyword evidence="1" id="KW-0732">Signal</keyword>
<accession>A0ABV5JWS8</accession>
<proteinExistence type="predicted"/>
<reference evidence="3 4" key="1">
    <citation type="submission" date="2024-09" db="EMBL/GenBank/DDBJ databases">
        <authorList>
            <person name="Sun Q."/>
            <person name="Mori K."/>
        </authorList>
    </citation>
    <scope>NUCLEOTIDE SEQUENCE [LARGE SCALE GENOMIC DNA]</scope>
    <source>
        <strain evidence="3 4">CCM 7659</strain>
    </source>
</reference>
<dbReference type="InterPro" id="IPR018567">
    <property type="entry name" value="DUF2020"/>
</dbReference>
<comment type="caution">
    <text evidence="3">The sequence shown here is derived from an EMBL/GenBank/DDBJ whole genome shotgun (WGS) entry which is preliminary data.</text>
</comment>
<dbReference type="EMBL" id="JBHMDY010000031">
    <property type="protein sequence ID" value="MFB9261355.1"/>
    <property type="molecule type" value="Genomic_DNA"/>
</dbReference>
<dbReference type="RefSeq" id="WP_182631068.1">
    <property type="nucleotide sequence ID" value="NZ_JAALDM010000026.1"/>
</dbReference>
<feature type="signal peptide" evidence="1">
    <location>
        <begin position="1"/>
        <end position="21"/>
    </location>
</feature>
<feature type="domain" description="DUF2020" evidence="2">
    <location>
        <begin position="47"/>
        <end position="165"/>
    </location>
</feature>
<evidence type="ECO:0000259" key="2">
    <source>
        <dbReference type="Pfam" id="PF09449"/>
    </source>
</evidence>
<keyword evidence="4" id="KW-1185">Reference proteome</keyword>
<evidence type="ECO:0000256" key="1">
    <source>
        <dbReference type="SAM" id="SignalP"/>
    </source>
</evidence>
<evidence type="ECO:0000313" key="3">
    <source>
        <dbReference type="EMBL" id="MFB9261355.1"/>
    </source>
</evidence>
<dbReference type="Proteomes" id="UP001589700">
    <property type="component" value="Unassembled WGS sequence"/>
</dbReference>
<organism evidence="3 4">
    <name type="scientific">Dietzia aerolata</name>
    <dbReference type="NCBI Taxonomy" id="595984"/>
    <lineage>
        <taxon>Bacteria</taxon>
        <taxon>Bacillati</taxon>
        <taxon>Actinomycetota</taxon>
        <taxon>Actinomycetes</taxon>
        <taxon>Mycobacteriales</taxon>
        <taxon>Dietziaceae</taxon>
        <taxon>Dietzia</taxon>
    </lineage>
</organism>
<sequence>MTQRAPAALAATSVALLAVLAGCGGSEPAPEMGTIRTEPLPAPEAELPIAQANADGECPYLSVEEVSGVGVGPVTGVRIDDSLDPAGCFFYGTENEVILTTTVHTADSAERAAEIVAETAPADVAEEAAVKGGWIGAGTEGPGGVLLVLSRGDQLLAVQTVHEESGPATATANLVGPRIDG</sequence>
<name>A0ABV5JWS8_9ACTN</name>
<dbReference type="PROSITE" id="PS51257">
    <property type="entry name" value="PROKAR_LIPOPROTEIN"/>
    <property type="match status" value="1"/>
</dbReference>